<evidence type="ECO:0000313" key="3">
    <source>
        <dbReference type="EMBL" id="QBX34919.1"/>
    </source>
</evidence>
<dbReference type="Gene3D" id="3.40.50.410">
    <property type="entry name" value="von Willebrand factor, type A domain"/>
    <property type="match status" value="1"/>
</dbReference>
<organism evidence="3 4">
    <name type="scientific">Paracoccus liaowanqingii</name>
    <dbReference type="NCBI Taxonomy" id="2560053"/>
    <lineage>
        <taxon>Bacteria</taxon>
        <taxon>Pseudomonadati</taxon>
        <taxon>Pseudomonadota</taxon>
        <taxon>Alphaproteobacteria</taxon>
        <taxon>Rhodobacterales</taxon>
        <taxon>Paracoccaceae</taxon>
        <taxon>Paracoccus</taxon>
    </lineage>
</organism>
<evidence type="ECO:0000256" key="1">
    <source>
        <dbReference type="SAM" id="Phobius"/>
    </source>
</evidence>
<dbReference type="RefSeq" id="WP_135313206.1">
    <property type="nucleotide sequence ID" value="NZ_CP038439.1"/>
</dbReference>
<protein>
    <submittedName>
        <fullName evidence="3">VWA domain-containing protein</fullName>
    </submittedName>
</protein>
<accession>A0A4P7HL33</accession>
<sequence>MSGLILLRPWWLAALLPALALAVLAWRRGPRAGGWEQVMPPQMLAAMQALGGFDGATNGWVRLLPVAALLALILGLSGPGIRRADAPLLARTDSVLIAIDMSPSVARGLGLVAAQQAAAALLQGLDGRPTGLILFSGEAYAASAPTTDPRTLQTLVAVLDADTVPGQGSRPAAAIGLAGQMLTEPGRADLVLISDGGGVDAQAVAEAGRIAAAGGRIWALRIEGSAPGTPAPPAGALDRLVQGGGQVMQAAEVDRLAARLQRGGDTTRDPGLTALGYLDLGPFLAALAALPLLMMLRRAR</sequence>
<keyword evidence="1" id="KW-0812">Transmembrane</keyword>
<keyword evidence="1" id="KW-1133">Transmembrane helix</keyword>
<name>A0A4P7HL33_9RHOB</name>
<dbReference type="InterPro" id="IPR002035">
    <property type="entry name" value="VWF_A"/>
</dbReference>
<feature type="domain" description="VWFA" evidence="2">
    <location>
        <begin position="95"/>
        <end position="196"/>
    </location>
</feature>
<evidence type="ECO:0000259" key="2">
    <source>
        <dbReference type="Pfam" id="PF13519"/>
    </source>
</evidence>
<dbReference type="SUPFAM" id="SSF53300">
    <property type="entry name" value="vWA-like"/>
    <property type="match status" value="1"/>
</dbReference>
<dbReference type="KEGG" id="plia:E4191_09495"/>
<reference evidence="4" key="1">
    <citation type="submission" date="2019-03" db="EMBL/GenBank/DDBJ databases">
        <authorList>
            <person name="Li J."/>
        </authorList>
    </citation>
    <scope>NUCLEOTIDE SEQUENCE [LARGE SCALE GENOMIC DNA]</scope>
    <source>
        <strain evidence="4">2251</strain>
    </source>
</reference>
<dbReference type="AlphaFoldDB" id="A0A4P7HL33"/>
<keyword evidence="1" id="KW-0472">Membrane</keyword>
<evidence type="ECO:0000313" key="4">
    <source>
        <dbReference type="Proteomes" id="UP000296374"/>
    </source>
</evidence>
<dbReference type="Proteomes" id="UP000296374">
    <property type="component" value="Chromosome"/>
</dbReference>
<proteinExistence type="predicted"/>
<dbReference type="InterPro" id="IPR036465">
    <property type="entry name" value="vWFA_dom_sf"/>
</dbReference>
<dbReference type="Pfam" id="PF13519">
    <property type="entry name" value="VWA_2"/>
    <property type="match status" value="1"/>
</dbReference>
<feature type="transmembrane region" description="Helical" evidence="1">
    <location>
        <begin position="274"/>
        <end position="296"/>
    </location>
</feature>
<gene>
    <name evidence="3" type="ORF">E4191_09495</name>
</gene>
<dbReference type="EMBL" id="CP038439">
    <property type="protein sequence ID" value="QBX34919.1"/>
    <property type="molecule type" value="Genomic_DNA"/>
</dbReference>